<dbReference type="EMBL" id="SOIZ01000284">
    <property type="protein sequence ID" value="TET60780.1"/>
    <property type="molecule type" value="Genomic_DNA"/>
</dbReference>
<dbReference type="AlphaFoldDB" id="A0A523W181"/>
<protein>
    <submittedName>
        <fullName evidence="2">Uncharacterized protein</fullName>
    </submittedName>
</protein>
<evidence type="ECO:0000313" key="3">
    <source>
        <dbReference type="Proteomes" id="UP000319130"/>
    </source>
</evidence>
<organism evidence="2 3">
    <name type="scientific">Aerophobetes bacterium</name>
    <dbReference type="NCBI Taxonomy" id="2030807"/>
    <lineage>
        <taxon>Bacteria</taxon>
        <taxon>Candidatus Aerophobota</taxon>
    </lineage>
</organism>
<reference evidence="2 3" key="1">
    <citation type="submission" date="2019-03" db="EMBL/GenBank/DDBJ databases">
        <title>Metabolic potential of uncultured bacteria and archaea associated with petroleum seepage in deep-sea sediments.</title>
        <authorList>
            <person name="Dong X."/>
            <person name="Hubert C."/>
        </authorList>
    </citation>
    <scope>NUCLEOTIDE SEQUENCE [LARGE SCALE GENOMIC DNA]</scope>
    <source>
        <strain evidence="2">E29_bin52</strain>
    </source>
</reference>
<dbReference type="Proteomes" id="UP000319130">
    <property type="component" value="Unassembled WGS sequence"/>
</dbReference>
<comment type="caution">
    <text evidence="2">The sequence shown here is derived from an EMBL/GenBank/DDBJ whole genome shotgun (WGS) entry which is preliminary data.</text>
</comment>
<evidence type="ECO:0000313" key="2">
    <source>
        <dbReference type="EMBL" id="TET60780.1"/>
    </source>
</evidence>
<accession>A0A523W181</accession>
<name>A0A523W181_UNCAE</name>
<evidence type="ECO:0000256" key="1">
    <source>
        <dbReference type="SAM" id="MobiDB-lite"/>
    </source>
</evidence>
<feature type="non-terminal residue" evidence="2">
    <location>
        <position position="67"/>
    </location>
</feature>
<gene>
    <name evidence="2" type="ORF">E3J48_06350</name>
</gene>
<sequence>MHVVLGIKESELPSVLEVLGKARDTVNIVVNIKEWESEIKEQESEKKMPGLISNTGEWIKKQEKRSK</sequence>
<proteinExistence type="predicted"/>
<feature type="region of interest" description="Disordered" evidence="1">
    <location>
        <begin position="43"/>
        <end position="67"/>
    </location>
</feature>